<protein>
    <submittedName>
        <fullName evidence="2">Uncharacterized protein</fullName>
    </submittedName>
</protein>
<name>A0A6H1ZXG6_9ZZZZ</name>
<keyword evidence="1" id="KW-0175">Coiled coil</keyword>
<reference evidence="2" key="1">
    <citation type="submission" date="2020-03" db="EMBL/GenBank/DDBJ databases">
        <title>The deep terrestrial virosphere.</title>
        <authorList>
            <person name="Holmfeldt K."/>
            <person name="Nilsson E."/>
            <person name="Simone D."/>
            <person name="Lopez-Fernandez M."/>
            <person name="Wu X."/>
            <person name="de Brujin I."/>
            <person name="Lundin D."/>
            <person name="Andersson A."/>
            <person name="Bertilsson S."/>
            <person name="Dopson M."/>
        </authorList>
    </citation>
    <scope>NUCLEOTIDE SEQUENCE</scope>
    <source>
        <strain evidence="2">TM448A02853</strain>
    </source>
</reference>
<dbReference type="EMBL" id="MT144355">
    <property type="protein sequence ID" value="QJA52626.1"/>
    <property type="molecule type" value="Genomic_DNA"/>
</dbReference>
<sequence length="55" mass="6694">MRRYEKMSKSKREKAKEIIELCSILNELSDEDLRKLLRRIKELEQDDANLESNKR</sequence>
<evidence type="ECO:0000256" key="1">
    <source>
        <dbReference type="SAM" id="Coils"/>
    </source>
</evidence>
<dbReference type="AlphaFoldDB" id="A0A6H1ZXG6"/>
<accession>A0A6H1ZXG6</accession>
<organism evidence="2">
    <name type="scientific">viral metagenome</name>
    <dbReference type="NCBI Taxonomy" id="1070528"/>
    <lineage>
        <taxon>unclassified sequences</taxon>
        <taxon>metagenomes</taxon>
        <taxon>organismal metagenomes</taxon>
    </lineage>
</organism>
<gene>
    <name evidence="2" type="ORF">TM448A02853_0005</name>
</gene>
<evidence type="ECO:0000313" key="2">
    <source>
        <dbReference type="EMBL" id="QJA52626.1"/>
    </source>
</evidence>
<feature type="coiled-coil region" evidence="1">
    <location>
        <begin position="26"/>
        <end position="53"/>
    </location>
</feature>
<proteinExistence type="predicted"/>